<dbReference type="Proteomes" id="UP000663879">
    <property type="component" value="Unassembled WGS sequence"/>
</dbReference>
<dbReference type="EMBL" id="CAJNOC010000730">
    <property type="protein sequence ID" value="CAF0796896.1"/>
    <property type="molecule type" value="Genomic_DNA"/>
</dbReference>
<dbReference type="AlphaFoldDB" id="A0A813SLR3"/>
<proteinExistence type="predicted"/>
<keyword evidence="2" id="KW-1185">Reference proteome</keyword>
<comment type="caution">
    <text evidence="1">The sequence shown here is derived from an EMBL/GenBank/DDBJ whole genome shotgun (WGS) entry which is preliminary data.</text>
</comment>
<sequence length="106" mass="12100">MTITINKLALCCLDIFVIRPKISSPNNQFDSKQHRNIQQTPRQSFCRQEPNINAQSEAKNQCAAFTSWNKNRLDHCEKIIAQLNGAIQQTPRQSSVDINTKSSNNR</sequence>
<gene>
    <name evidence="1" type="ORF">OXX778_LOCUS6260</name>
</gene>
<organism evidence="1 2">
    <name type="scientific">Brachionus calyciflorus</name>
    <dbReference type="NCBI Taxonomy" id="104777"/>
    <lineage>
        <taxon>Eukaryota</taxon>
        <taxon>Metazoa</taxon>
        <taxon>Spiralia</taxon>
        <taxon>Gnathifera</taxon>
        <taxon>Rotifera</taxon>
        <taxon>Eurotatoria</taxon>
        <taxon>Monogononta</taxon>
        <taxon>Pseudotrocha</taxon>
        <taxon>Ploima</taxon>
        <taxon>Brachionidae</taxon>
        <taxon>Brachionus</taxon>
    </lineage>
</organism>
<protein>
    <submittedName>
        <fullName evidence="1">Uncharacterized protein</fullName>
    </submittedName>
</protein>
<evidence type="ECO:0000313" key="1">
    <source>
        <dbReference type="EMBL" id="CAF0796896.1"/>
    </source>
</evidence>
<evidence type="ECO:0000313" key="2">
    <source>
        <dbReference type="Proteomes" id="UP000663879"/>
    </source>
</evidence>
<accession>A0A813SLR3</accession>
<reference evidence="1" key="1">
    <citation type="submission" date="2021-02" db="EMBL/GenBank/DDBJ databases">
        <authorList>
            <person name="Nowell W R."/>
        </authorList>
    </citation>
    <scope>NUCLEOTIDE SEQUENCE</scope>
    <source>
        <strain evidence="1">Ploen Becks lab</strain>
    </source>
</reference>
<name>A0A813SLR3_9BILA</name>